<dbReference type="Proteomes" id="UP000219636">
    <property type="component" value="Unassembled WGS sequence"/>
</dbReference>
<evidence type="ECO:0000313" key="2">
    <source>
        <dbReference type="Proteomes" id="UP000219636"/>
    </source>
</evidence>
<protein>
    <submittedName>
        <fullName evidence="1">Uncharacterized protein</fullName>
    </submittedName>
</protein>
<dbReference type="RefSeq" id="WP_097071739.1">
    <property type="nucleotide sequence ID" value="NZ_OBMQ01000001.1"/>
</dbReference>
<dbReference type="AlphaFoldDB" id="A0A285R913"/>
<proteinExistence type="predicted"/>
<accession>A0A285R913</accession>
<sequence length="124" mass="14977">MYYGVLRVSGNDEFMRFLKTILKEYEASLINSKKQPIIQRFHYISSSPKELIAHITIQEYNCLAFFEFLSEIFPTLEMSLLLKEYDGYCREHFIWQAGIIIYEHRHYTEKTYRQEREEFAALTN</sequence>
<gene>
    <name evidence="1" type="ORF">SAMN05880501_101150</name>
</gene>
<reference evidence="2" key="1">
    <citation type="submission" date="2017-08" db="EMBL/GenBank/DDBJ databases">
        <authorList>
            <person name="Varghese N."/>
            <person name="Submissions S."/>
        </authorList>
    </citation>
    <scope>NUCLEOTIDE SEQUENCE [LARGE SCALE GENOMIC DNA]</scope>
    <source>
        <strain evidence="2">JC22</strain>
    </source>
</reference>
<evidence type="ECO:0000313" key="1">
    <source>
        <dbReference type="EMBL" id="SOB90374.1"/>
    </source>
</evidence>
<keyword evidence="2" id="KW-1185">Reference proteome</keyword>
<organism evidence="1 2">
    <name type="scientific">Ureibacillus xyleni</name>
    <dbReference type="NCBI Taxonomy" id="614648"/>
    <lineage>
        <taxon>Bacteria</taxon>
        <taxon>Bacillati</taxon>
        <taxon>Bacillota</taxon>
        <taxon>Bacilli</taxon>
        <taxon>Bacillales</taxon>
        <taxon>Caryophanaceae</taxon>
        <taxon>Ureibacillus</taxon>
    </lineage>
</organism>
<dbReference type="EMBL" id="OBMQ01000001">
    <property type="protein sequence ID" value="SOB90374.1"/>
    <property type="molecule type" value="Genomic_DNA"/>
</dbReference>
<name>A0A285R913_9BACL</name>